<evidence type="ECO:0000256" key="5">
    <source>
        <dbReference type="SAM" id="MobiDB-lite"/>
    </source>
</evidence>
<evidence type="ECO:0000256" key="3">
    <source>
        <dbReference type="PIRSR" id="PIRSR001434-2"/>
    </source>
</evidence>
<reference evidence="6" key="1">
    <citation type="submission" date="2003-06" db="EMBL/GenBank/DDBJ databases">
        <title>Comparative DNA analysis of two large contigs of the Rhizobium sp. NGR234 megaplasmid 2.</title>
        <authorList>
            <person name="Broughton W.J."/>
            <person name="Perret X."/>
            <person name="Staehelin C."/>
            <person name="Schmitz R.A."/>
            <person name="Raasch C."/>
            <person name="Liesegang H."/>
            <person name="Gottschalk G."/>
            <person name="Streit W.R."/>
        </authorList>
    </citation>
    <scope>NUCLEOTIDE SEQUENCE</scope>
    <source>
        <strain evidence="6">NGR234</strain>
        <plasmid evidence="6">megaplasmid 2</plasmid>
    </source>
</reference>
<dbReference type="GO" id="GO:0003962">
    <property type="term" value="F:cystathionine gamma-synthase activity"/>
    <property type="evidence" value="ECO:0007669"/>
    <property type="project" value="UniProtKB-EC"/>
</dbReference>
<dbReference type="GO" id="GO:0005737">
    <property type="term" value="C:cytoplasm"/>
    <property type="evidence" value="ECO:0007669"/>
    <property type="project" value="TreeGrafter"/>
</dbReference>
<dbReference type="EMBL" id="AY316747">
    <property type="protein sequence ID" value="AAQ87273.1"/>
    <property type="molecule type" value="Genomic_DNA"/>
</dbReference>
<dbReference type="EC" id="2.5.1.48" evidence="6"/>
<dbReference type="FunFam" id="3.40.640.10:FF:000046">
    <property type="entry name" value="Cystathionine gamma-lyase"/>
    <property type="match status" value="1"/>
</dbReference>
<dbReference type="OrthoDB" id="9805807at2"/>
<name>Q6W1U5_SINFN</name>
<dbReference type="EMBL" id="CP000874">
    <property type="protein sequence ID" value="ACP21811.1"/>
    <property type="molecule type" value="Genomic_DNA"/>
</dbReference>
<keyword evidence="6" id="KW-0614">Plasmid</keyword>
<dbReference type="GO" id="GO:0030170">
    <property type="term" value="F:pyridoxal phosphate binding"/>
    <property type="evidence" value="ECO:0007669"/>
    <property type="project" value="InterPro"/>
</dbReference>
<dbReference type="SUPFAM" id="SSF53383">
    <property type="entry name" value="PLP-dependent transferases"/>
    <property type="match status" value="1"/>
</dbReference>
<evidence type="ECO:0000313" key="6">
    <source>
        <dbReference type="EMBL" id="AAQ87273.1"/>
    </source>
</evidence>
<proteinExistence type="inferred from homology"/>
<reference evidence="7 8" key="3">
    <citation type="journal article" date="2009" name="Appl. Environ. Microbiol.">
        <title>Rhizobium sp. strain NGR234 possesses a remarkable number of secretion systems.</title>
        <authorList>
            <person name="Schmeisser C."/>
            <person name="Liesegang H."/>
            <person name="Krysciak D."/>
            <person name="Bakkou N."/>
            <person name="Le Quere A."/>
            <person name="Wollherr A."/>
            <person name="Heinemeyer I."/>
            <person name="Morgenstern B."/>
            <person name="Pommerening-Roeser A."/>
            <person name="Flores M."/>
            <person name="Palacios R."/>
            <person name="Brenner S."/>
            <person name="Gottschalk G."/>
            <person name="Schmitz R.A."/>
            <person name="Broughton W.J."/>
            <person name="Perret X."/>
            <person name="Strittmatter A.W."/>
            <person name="Streit W.R."/>
        </authorList>
    </citation>
    <scope>NUCLEOTIDE SEQUENCE [LARGE SCALE GENOMIC DNA]</scope>
    <source>
        <strain evidence="8">NBRC 101917 / NGR234</strain>
        <strain evidence="7">NGR234</strain>
        <plasmid evidence="7">pNGR234b</plasmid>
    </source>
</reference>
<geneLocation type="plasmid" evidence="6">
    <name>megaplasmid 2</name>
</geneLocation>
<dbReference type="Pfam" id="PF01053">
    <property type="entry name" value="Cys_Met_Meta_PP"/>
    <property type="match status" value="1"/>
</dbReference>
<evidence type="ECO:0000313" key="8">
    <source>
        <dbReference type="Proteomes" id="UP000001054"/>
    </source>
</evidence>
<dbReference type="RefSeq" id="WP_012706410.1">
    <property type="nucleotide sequence ID" value="NC_012586.1"/>
</dbReference>
<dbReference type="AlphaFoldDB" id="Q6W1U5"/>
<comment type="similarity">
    <text evidence="4">Belongs to the trans-sulfuration enzymes family.</text>
</comment>
<comment type="cofactor">
    <cofactor evidence="1 4">
        <name>pyridoxal 5'-phosphate</name>
        <dbReference type="ChEBI" id="CHEBI:597326"/>
    </cofactor>
</comment>
<dbReference type="GO" id="GO:0016846">
    <property type="term" value="F:carbon-sulfur lyase activity"/>
    <property type="evidence" value="ECO:0007669"/>
    <property type="project" value="TreeGrafter"/>
</dbReference>
<evidence type="ECO:0000256" key="2">
    <source>
        <dbReference type="ARBA" id="ARBA00022898"/>
    </source>
</evidence>
<dbReference type="Proteomes" id="UP000001054">
    <property type="component" value="Plasmid pNGR234b"/>
</dbReference>
<dbReference type="PANTHER" id="PTHR11808:SF80">
    <property type="entry name" value="CYSTATHIONINE GAMMA-LYASE"/>
    <property type="match status" value="1"/>
</dbReference>
<dbReference type="GO" id="GO:0019346">
    <property type="term" value="P:transsulfuration"/>
    <property type="evidence" value="ECO:0007669"/>
    <property type="project" value="InterPro"/>
</dbReference>
<dbReference type="InterPro" id="IPR054542">
    <property type="entry name" value="Cys_met_metab_PP"/>
</dbReference>
<dbReference type="PANTHER" id="PTHR11808">
    <property type="entry name" value="TRANS-SULFURATION ENZYME FAMILY MEMBER"/>
    <property type="match status" value="1"/>
</dbReference>
<dbReference type="KEGG" id="rhi:NGR_b03470"/>
<dbReference type="InterPro" id="IPR015421">
    <property type="entry name" value="PyrdxlP-dep_Trfase_major"/>
</dbReference>
<dbReference type="Gene3D" id="3.40.640.10">
    <property type="entry name" value="Type I PLP-dependent aspartate aminotransferase-like (Major domain)"/>
    <property type="match status" value="1"/>
</dbReference>
<dbReference type="CDD" id="cd00614">
    <property type="entry name" value="CGS_like"/>
    <property type="match status" value="1"/>
</dbReference>
<dbReference type="Gene3D" id="3.90.1150.10">
    <property type="entry name" value="Aspartate Aminotransferase, domain 1"/>
    <property type="match status" value="1"/>
</dbReference>
<protein>
    <submittedName>
        <fullName evidence="6">Cystathionine gamma-synthase</fullName>
        <ecNumber evidence="6">2.5.1.48</ecNumber>
    </submittedName>
</protein>
<dbReference type="InterPro" id="IPR015422">
    <property type="entry name" value="PyrdxlP-dep_Trfase_small"/>
</dbReference>
<keyword evidence="6" id="KW-0808">Transferase</keyword>
<reference evidence="8" key="2">
    <citation type="journal article" date="2004" name="J. Bacteriol.">
        <title>An evolutionary hot spot: the pNGR234b replicon of Rhizobium sp. strain NGR234.</title>
        <authorList>
            <person name="Streit W.R."/>
            <person name="Schmitz R.A."/>
            <person name="Perret X."/>
            <person name="Staehelin C."/>
            <person name="Deakin W.J."/>
            <person name="Raasch C."/>
            <person name="Liesegang H."/>
            <person name="Broughton W.J."/>
        </authorList>
    </citation>
    <scope>NUCLEOTIDE SEQUENCE [LARGE SCALE GENOMIC DNA]</scope>
    <source>
        <strain evidence="8">NBRC 101917 / NGR234</strain>
    </source>
</reference>
<evidence type="ECO:0000313" key="7">
    <source>
        <dbReference type="EMBL" id="ACP21811.1"/>
    </source>
</evidence>
<geneLocation type="plasmid" evidence="8">
    <name>sym pNGR234b</name>
</geneLocation>
<geneLocation type="plasmid" evidence="7">
    <name>pNGR234b</name>
</geneLocation>
<evidence type="ECO:0000256" key="4">
    <source>
        <dbReference type="RuleBase" id="RU362118"/>
    </source>
</evidence>
<accession>Q6W1U5</accession>
<dbReference type="InterPro" id="IPR015424">
    <property type="entry name" value="PyrdxlP-dep_Trfase"/>
</dbReference>
<feature type="modified residue" description="N6-(pyridoxal phosphate)lysine" evidence="3">
    <location>
        <position position="236"/>
    </location>
</feature>
<organism evidence="6">
    <name type="scientific">Sinorhizobium fredii (strain NBRC 101917 / NGR234)</name>
    <dbReference type="NCBI Taxonomy" id="394"/>
    <lineage>
        <taxon>Bacteria</taxon>
        <taxon>Pseudomonadati</taxon>
        <taxon>Pseudomonadota</taxon>
        <taxon>Alphaproteobacteria</taxon>
        <taxon>Hyphomicrobiales</taxon>
        <taxon>Rhizobiaceae</taxon>
        <taxon>Sinorhizobium/Ensifer group</taxon>
        <taxon>Sinorhizobium</taxon>
    </lineage>
</organism>
<dbReference type="HOGENOM" id="CLU_018986_2_0_5"/>
<gene>
    <name evidence="7" type="primary">metB</name>
    <name evidence="7" type="ordered locus">NGR_b03470</name>
    <name evidence="6" type="ORF">RNGR00500</name>
</gene>
<sequence>MPSKLAGPLAKAESRSPTMARPHTAGHPSLAWETLALDGGLTIDPATKAIAPNISMSVNNLLVPGDGAFSADGVEDLTALPFLYARWTNPTVRQLELRMAALEGADDALATATGVAAIAATFLTCLKRGDHLIISDVCYAGANELARRMLPDYGIEVTAVNMSRLDEVAAAFRPNTRLVHCESPCNPILRLTDLSAVAALAHRHGALVSVDSTLATPVATRPLALGVDLVIHSLTKFINGHGDALGGIVCGRKELVEKIRSRAGVYLGASLSAQNAWLIMRGIDTLFPRLKAMSDSAMRIAHFLRDHPGVRSVTYPGLETHPQHALARRQMRIFGGIVTFQTDDPQKIALRLAERLRVVHYAFSLGHQRSIVVLLDTKEMMNSTYGLEGPQLDDYRAFAGDGVFRLSVGLESVDDIIADLDRALR</sequence>
<dbReference type="PIRSF" id="PIRSF001434">
    <property type="entry name" value="CGS"/>
    <property type="match status" value="1"/>
</dbReference>
<keyword evidence="2 3" id="KW-0663">Pyridoxal phosphate</keyword>
<dbReference type="PATRIC" id="fig|394.7.peg.793"/>
<dbReference type="InterPro" id="IPR000277">
    <property type="entry name" value="Cys/Met-Metab_PyrdxlP-dep_enz"/>
</dbReference>
<evidence type="ECO:0000256" key="1">
    <source>
        <dbReference type="ARBA" id="ARBA00001933"/>
    </source>
</evidence>
<keyword evidence="8" id="KW-1185">Reference proteome</keyword>
<dbReference type="PROSITE" id="PS00868">
    <property type="entry name" value="CYS_MET_METAB_PP"/>
    <property type="match status" value="1"/>
</dbReference>
<feature type="region of interest" description="Disordered" evidence="5">
    <location>
        <begin position="1"/>
        <end position="25"/>
    </location>
</feature>